<dbReference type="AlphaFoldDB" id="A0A0A9X5F1"/>
<evidence type="ECO:0000256" key="5">
    <source>
        <dbReference type="ARBA" id="ARBA00035661"/>
    </source>
</evidence>
<evidence type="ECO:0000256" key="4">
    <source>
        <dbReference type="ARBA" id="ARBA00023273"/>
    </source>
</evidence>
<keyword evidence="3" id="KW-0206">Cytoskeleton</keyword>
<accession>A0A0A9X5F1</accession>
<keyword evidence="2" id="KW-0963">Cytoplasm</keyword>
<comment type="similarity">
    <text evidence="5">Belongs to the CIMIP2 family.</text>
</comment>
<evidence type="ECO:0000313" key="8">
    <source>
        <dbReference type="EMBL" id="JAG60816.1"/>
    </source>
</evidence>
<dbReference type="EMBL" id="GBHO01028415">
    <property type="protein sequence ID" value="JAG15189.1"/>
    <property type="molecule type" value="Transcribed_RNA"/>
</dbReference>
<sequence length="140" mass="15946">MCDSRVTSKCKNLDTSGILEDRVYSSYVERLIRRTDGGGYTGHIPFGQSKYGKGYTPYTNSALCDFTTNYRRRLSTEWAPVSVIRRDPPLLIQPTEIYHKHVGMLPDYGGHVPGSKFRVGKTFGNDTRDAKRWLRGDFSM</sequence>
<gene>
    <name evidence="7" type="ORF">CM83_1811</name>
</gene>
<evidence type="ECO:0000259" key="6">
    <source>
        <dbReference type="Pfam" id="PF10629"/>
    </source>
</evidence>
<reference evidence="7" key="2">
    <citation type="submission" date="2014-07" db="EMBL/GenBank/DDBJ databases">
        <authorList>
            <person name="Hull J."/>
        </authorList>
    </citation>
    <scope>NUCLEOTIDE SEQUENCE</scope>
</reference>
<dbReference type="GO" id="GO:0015630">
    <property type="term" value="C:microtubule cytoskeleton"/>
    <property type="evidence" value="ECO:0007669"/>
    <property type="project" value="UniProtKB-ARBA"/>
</dbReference>
<reference evidence="7" key="1">
    <citation type="journal article" date="2014" name="PLoS ONE">
        <title>Transcriptome-Based Identification of ABC Transporters in the Western Tarnished Plant Bug Lygus hesperus.</title>
        <authorList>
            <person name="Hull J.J."/>
            <person name="Chaney K."/>
            <person name="Geib S.M."/>
            <person name="Fabrick J.A."/>
            <person name="Brent C.S."/>
            <person name="Walsh D."/>
            <person name="Lavine L.C."/>
        </authorList>
    </citation>
    <scope>NUCLEOTIDE SEQUENCE</scope>
</reference>
<feature type="domain" description="Ciliary microtubule inner protein 2A-C-like" evidence="6">
    <location>
        <begin position="104"/>
        <end position="128"/>
    </location>
</feature>
<name>A0A0A9X5F1_LYGHE</name>
<dbReference type="PANTHER" id="PTHR22146:SF8">
    <property type="entry name" value="PROTEIN FAM166B"/>
    <property type="match status" value="1"/>
</dbReference>
<dbReference type="GO" id="GO:0005930">
    <property type="term" value="C:axoneme"/>
    <property type="evidence" value="ECO:0007669"/>
    <property type="project" value="UniProtKB-SubCell"/>
</dbReference>
<comment type="subcellular location">
    <subcellularLocation>
        <location evidence="1">Cytoplasm</location>
        <location evidence="1">Cytoskeleton</location>
        <location evidence="1">Cilium axoneme</location>
    </subcellularLocation>
</comment>
<dbReference type="Pfam" id="PF10629">
    <property type="entry name" value="CMI2B-like"/>
    <property type="match status" value="1"/>
</dbReference>
<evidence type="ECO:0000256" key="1">
    <source>
        <dbReference type="ARBA" id="ARBA00004430"/>
    </source>
</evidence>
<evidence type="ECO:0000256" key="2">
    <source>
        <dbReference type="ARBA" id="ARBA00022490"/>
    </source>
</evidence>
<keyword evidence="4" id="KW-0966">Cell projection</keyword>
<dbReference type="PANTHER" id="PTHR22146">
    <property type="entry name" value="CAT EYE SYNDROME CRITICAL REGION PROTEIN 6"/>
    <property type="match status" value="1"/>
</dbReference>
<protein>
    <recommendedName>
        <fullName evidence="6">Ciliary microtubule inner protein 2A-C-like domain-containing protein</fullName>
    </recommendedName>
</protein>
<organism evidence="7">
    <name type="scientific">Lygus hesperus</name>
    <name type="common">Western plant bug</name>
    <dbReference type="NCBI Taxonomy" id="30085"/>
    <lineage>
        <taxon>Eukaryota</taxon>
        <taxon>Metazoa</taxon>
        <taxon>Ecdysozoa</taxon>
        <taxon>Arthropoda</taxon>
        <taxon>Hexapoda</taxon>
        <taxon>Insecta</taxon>
        <taxon>Pterygota</taxon>
        <taxon>Neoptera</taxon>
        <taxon>Paraneoptera</taxon>
        <taxon>Hemiptera</taxon>
        <taxon>Heteroptera</taxon>
        <taxon>Panheteroptera</taxon>
        <taxon>Cimicomorpha</taxon>
        <taxon>Miridae</taxon>
        <taxon>Mirini</taxon>
        <taxon>Lygus</taxon>
    </lineage>
</organism>
<evidence type="ECO:0000313" key="7">
    <source>
        <dbReference type="EMBL" id="JAG15189.1"/>
    </source>
</evidence>
<proteinExistence type="inferred from homology"/>
<evidence type="ECO:0000256" key="3">
    <source>
        <dbReference type="ARBA" id="ARBA00023212"/>
    </source>
</evidence>
<reference evidence="8" key="3">
    <citation type="submission" date="2014-09" db="EMBL/GenBank/DDBJ databases">
        <authorList>
            <person name="Magalhaes I.L.F."/>
            <person name="Oliveira U."/>
            <person name="Santos F.R."/>
            <person name="Vidigal T.H.D.A."/>
            <person name="Brescovit A.D."/>
            <person name="Santos A.J."/>
        </authorList>
    </citation>
    <scope>NUCLEOTIDE SEQUENCE</scope>
</reference>
<dbReference type="InterPro" id="IPR018902">
    <property type="entry name" value="CMI2A-C-like_dom"/>
</dbReference>
<dbReference type="EMBL" id="GBRD01005005">
    <property type="protein sequence ID" value="JAG60816.1"/>
    <property type="molecule type" value="Transcribed_RNA"/>
</dbReference>